<organism evidence="2 3">
    <name type="scientific">Artemisia annua</name>
    <name type="common">Sweet wormwood</name>
    <dbReference type="NCBI Taxonomy" id="35608"/>
    <lineage>
        <taxon>Eukaryota</taxon>
        <taxon>Viridiplantae</taxon>
        <taxon>Streptophyta</taxon>
        <taxon>Embryophyta</taxon>
        <taxon>Tracheophyta</taxon>
        <taxon>Spermatophyta</taxon>
        <taxon>Magnoliopsida</taxon>
        <taxon>eudicotyledons</taxon>
        <taxon>Gunneridae</taxon>
        <taxon>Pentapetalae</taxon>
        <taxon>asterids</taxon>
        <taxon>campanulids</taxon>
        <taxon>Asterales</taxon>
        <taxon>Asteraceae</taxon>
        <taxon>Asteroideae</taxon>
        <taxon>Anthemideae</taxon>
        <taxon>Artemisiinae</taxon>
        <taxon>Artemisia</taxon>
    </lineage>
</organism>
<keyword evidence="3" id="KW-1185">Reference proteome</keyword>
<evidence type="ECO:0000313" key="2">
    <source>
        <dbReference type="EMBL" id="PWA82950.1"/>
    </source>
</evidence>
<dbReference type="PANTHER" id="PTHR43139">
    <property type="entry name" value="SI:DKEY-122A22.2"/>
    <property type="match status" value="1"/>
</dbReference>
<dbReference type="STRING" id="35608.A0A2U1PB43"/>
<dbReference type="Gene3D" id="3.40.50.1820">
    <property type="entry name" value="alpha/beta hydrolase"/>
    <property type="match status" value="1"/>
</dbReference>
<dbReference type="Proteomes" id="UP000245207">
    <property type="component" value="Unassembled WGS sequence"/>
</dbReference>
<dbReference type="InterPro" id="IPR000073">
    <property type="entry name" value="AB_hydrolase_1"/>
</dbReference>
<dbReference type="OrthoDB" id="6431331at2759"/>
<dbReference type="AlphaFoldDB" id="A0A2U1PB43"/>
<dbReference type="PANTHER" id="PTHR43139:SF57">
    <property type="entry name" value="ALPHA_BETA-HYDROLASES SUPERFAMILY PROTEIN-RELATED"/>
    <property type="match status" value="1"/>
</dbReference>
<protein>
    <submittedName>
        <fullName evidence="2">Alpha/beta hydrolase fold-1</fullName>
    </submittedName>
</protein>
<dbReference type="SUPFAM" id="SSF53474">
    <property type="entry name" value="alpha/beta-Hydrolases"/>
    <property type="match status" value="1"/>
</dbReference>
<name>A0A2U1PB43_ARTAN</name>
<dbReference type="EMBL" id="PKPP01001409">
    <property type="protein sequence ID" value="PWA82950.1"/>
    <property type="molecule type" value="Genomic_DNA"/>
</dbReference>
<feature type="domain" description="AB hydrolase-1" evidence="1">
    <location>
        <begin position="74"/>
        <end position="177"/>
    </location>
</feature>
<evidence type="ECO:0000313" key="3">
    <source>
        <dbReference type="Proteomes" id="UP000245207"/>
    </source>
</evidence>
<evidence type="ECO:0000259" key="1">
    <source>
        <dbReference type="Pfam" id="PF00561"/>
    </source>
</evidence>
<reference evidence="2 3" key="1">
    <citation type="journal article" date="2018" name="Mol. Plant">
        <title>The genome of Artemisia annua provides insight into the evolution of Asteraceae family and artemisinin biosynthesis.</title>
        <authorList>
            <person name="Shen Q."/>
            <person name="Zhang L."/>
            <person name="Liao Z."/>
            <person name="Wang S."/>
            <person name="Yan T."/>
            <person name="Shi P."/>
            <person name="Liu M."/>
            <person name="Fu X."/>
            <person name="Pan Q."/>
            <person name="Wang Y."/>
            <person name="Lv Z."/>
            <person name="Lu X."/>
            <person name="Zhang F."/>
            <person name="Jiang W."/>
            <person name="Ma Y."/>
            <person name="Chen M."/>
            <person name="Hao X."/>
            <person name="Li L."/>
            <person name="Tang Y."/>
            <person name="Lv G."/>
            <person name="Zhou Y."/>
            <person name="Sun X."/>
            <person name="Brodelius P.E."/>
            <person name="Rose J.K.C."/>
            <person name="Tang K."/>
        </authorList>
    </citation>
    <scope>NUCLEOTIDE SEQUENCE [LARGE SCALE GENOMIC DNA]</scope>
    <source>
        <strain evidence="3">cv. Huhao1</strain>
        <tissue evidence="2">Leaf</tissue>
    </source>
</reference>
<dbReference type="InterPro" id="IPR029058">
    <property type="entry name" value="AB_hydrolase_fold"/>
</dbReference>
<gene>
    <name evidence="2" type="ORF">CTI12_AA174610</name>
</gene>
<dbReference type="GO" id="GO:0016787">
    <property type="term" value="F:hydrolase activity"/>
    <property type="evidence" value="ECO:0007669"/>
    <property type="project" value="UniProtKB-KW"/>
</dbReference>
<dbReference type="PRINTS" id="PR00111">
    <property type="entry name" value="ABHYDROLASE"/>
</dbReference>
<sequence>MDSYWLYNFSFRQLISLQSLYNFITRFPVVYADALLSMYFRYCGLARSSVHLDDNQTIMHIWGSKHREYNKANLVLIHGFGGNSKWQFLLQIRQLARDFNVYVPDLVFFGESYSSKSDRSIGFQAKCVCDGLKKMRVDKFSVYAISYGGFVGCRMAEVYDDMVEKLVIVSSGIVCKHDRKLEHIKKIGRSVVDLLVAKTPEDLRMLCRISIHKYDIGRWIPDFFLWGFIGLECCGKEKEELVHELLNEKHDIDLPILTQETLLIWGEKDSVFPLEWAYQLHRHLGGKSKLEIIRDVGHALNFEAPYSLNQLITTFVLG</sequence>
<dbReference type="InterPro" id="IPR052370">
    <property type="entry name" value="Meta-cleavage_hydrolase"/>
</dbReference>
<accession>A0A2U1PB43</accession>
<proteinExistence type="predicted"/>
<dbReference type="Pfam" id="PF00561">
    <property type="entry name" value="Abhydrolase_1"/>
    <property type="match status" value="1"/>
</dbReference>
<keyword evidence="2" id="KW-0378">Hydrolase</keyword>
<comment type="caution">
    <text evidence="2">The sequence shown here is derived from an EMBL/GenBank/DDBJ whole genome shotgun (WGS) entry which is preliminary data.</text>
</comment>